<name>B1ZXP6_OPITP</name>
<dbReference type="Proteomes" id="UP000007013">
    <property type="component" value="Chromosome"/>
</dbReference>
<dbReference type="HOGENOM" id="CLU_615137_0_0_0"/>
<accession>B1ZXP6</accession>
<dbReference type="SUPFAM" id="SSF63829">
    <property type="entry name" value="Calcium-dependent phosphotriesterase"/>
    <property type="match status" value="1"/>
</dbReference>
<dbReference type="EMBL" id="CP001032">
    <property type="protein sequence ID" value="ACB74268.1"/>
    <property type="molecule type" value="Genomic_DNA"/>
</dbReference>
<reference evidence="1 2" key="1">
    <citation type="journal article" date="2011" name="J. Bacteriol.">
        <title>Genome sequence of the verrucomicrobium Opitutus terrae PB90-1, an abundant inhabitant of rice paddy soil ecosystems.</title>
        <authorList>
            <person name="van Passel M.W."/>
            <person name="Kant R."/>
            <person name="Palva A."/>
            <person name="Copeland A."/>
            <person name="Lucas S."/>
            <person name="Lapidus A."/>
            <person name="Glavina del Rio T."/>
            <person name="Pitluck S."/>
            <person name="Goltsman E."/>
            <person name="Clum A."/>
            <person name="Sun H."/>
            <person name="Schmutz J."/>
            <person name="Larimer F.W."/>
            <person name="Land M.L."/>
            <person name="Hauser L."/>
            <person name="Kyrpides N."/>
            <person name="Mikhailova N."/>
            <person name="Richardson P.P."/>
            <person name="Janssen P.H."/>
            <person name="de Vos W.M."/>
            <person name="Smidt H."/>
        </authorList>
    </citation>
    <scope>NUCLEOTIDE SEQUENCE [LARGE SCALE GENOMIC DNA]</scope>
    <source>
        <strain evidence="2">DSM 11246 / JCM 15787 / PB90-1</strain>
    </source>
</reference>
<evidence type="ECO:0000313" key="1">
    <source>
        <dbReference type="EMBL" id="ACB74268.1"/>
    </source>
</evidence>
<dbReference type="AlphaFoldDB" id="B1ZXP6"/>
<keyword evidence="2" id="KW-1185">Reference proteome</keyword>
<dbReference type="STRING" id="452637.Oter_0980"/>
<proteinExistence type="predicted"/>
<dbReference type="KEGG" id="ote:Oter_0980"/>
<evidence type="ECO:0000313" key="2">
    <source>
        <dbReference type="Proteomes" id="UP000007013"/>
    </source>
</evidence>
<sequence>MLLQPRLSFLPRLTAMALLVTMLATLGARTRAESQVPFVAPDTVPGLVIDWSLSPTLRPSALGPERYLEGKAAAAIEWLPVRSDAAGLVELTRFRTPNAQGGSKIWARALVTAERREVRPFALRFRGDLGVYLNGQKLFHGQRDGAANEKPDTLYLSLEAGDNELVLMATEQSGGWSFTVRDQSAIFRAPQLAPVWEHQGRLPAPESVAHDPKRGMLYVSNFAGNSIAKLAMNGDVLARDWVKDVDRPTGLKLHGGRLYVVARGAIVEIDPETGMVVTRTPIAGAVFPNDLAIDADGAIYVTDTFKNCIHRLAAGRSEVWLEGPAVAQPNGILVERARLLVGVTADAAIRAVDLATKAVTTLVTVSRPANMDGLTSDGAGGYLFSDYFGRLYHVDAAGRPMLLLDRRGPRQFCADFEYVPSERLIIIPSLYDDRVTAYHWGPASN</sequence>
<organism evidence="1 2">
    <name type="scientific">Opitutus terrae (strain DSM 11246 / JCM 15787 / PB90-1)</name>
    <dbReference type="NCBI Taxonomy" id="452637"/>
    <lineage>
        <taxon>Bacteria</taxon>
        <taxon>Pseudomonadati</taxon>
        <taxon>Verrucomicrobiota</taxon>
        <taxon>Opitutia</taxon>
        <taxon>Opitutales</taxon>
        <taxon>Opitutaceae</taxon>
        <taxon>Opitutus</taxon>
    </lineage>
</organism>
<dbReference type="Gene3D" id="2.120.10.30">
    <property type="entry name" value="TolB, C-terminal domain"/>
    <property type="match status" value="1"/>
</dbReference>
<dbReference type="RefSeq" id="WP_012373806.1">
    <property type="nucleotide sequence ID" value="NC_010571.1"/>
</dbReference>
<dbReference type="OrthoDB" id="7675395at2"/>
<dbReference type="InterPro" id="IPR011042">
    <property type="entry name" value="6-blade_b-propeller_TolB-like"/>
</dbReference>
<dbReference type="eggNOG" id="COG3386">
    <property type="taxonomic scope" value="Bacteria"/>
</dbReference>
<gene>
    <name evidence="1" type="ordered locus">Oter_0980</name>
</gene>
<protein>
    <submittedName>
        <fullName evidence="1">SMP-30/Gluconolaconase/LRE domain protein</fullName>
    </submittedName>
</protein>